<comment type="pathway">
    <text evidence="3">Cofactor biosynthesis; adenosylcobalamin biosynthesis.</text>
</comment>
<evidence type="ECO:0000256" key="9">
    <source>
        <dbReference type="ARBA" id="ARBA00048531"/>
    </source>
</evidence>
<dbReference type="GO" id="GO:0048472">
    <property type="term" value="F:threonine-phosphate decarboxylase activity"/>
    <property type="evidence" value="ECO:0007669"/>
    <property type="project" value="UniProtKB-EC"/>
</dbReference>
<dbReference type="Gene3D" id="3.90.1150.10">
    <property type="entry name" value="Aspartate Aminotransferase, domain 1"/>
    <property type="match status" value="1"/>
</dbReference>
<evidence type="ECO:0000313" key="11">
    <source>
        <dbReference type="EMBL" id="KOO39408.1"/>
    </source>
</evidence>
<dbReference type="InterPro" id="IPR005860">
    <property type="entry name" value="CobD"/>
</dbReference>
<dbReference type="GeneID" id="87597210"/>
<dbReference type="EMBL" id="LILD01000001">
    <property type="protein sequence ID" value="KOO39408.1"/>
    <property type="molecule type" value="Genomic_DNA"/>
</dbReference>
<evidence type="ECO:0000256" key="6">
    <source>
        <dbReference type="ARBA" id="ARBA00022898"/>
    </source>
</evidence>
<comment type="cofactor">
    <cofactor evidence="1">
        <name>pyridoxal 5'-phosphate</name>
        <dbReference type="ChEBI" id="CHEBI:597326"/>
    </cofactor>
</comment>
<dbReference type="InterPro" id="IPR015422">
    <property type="entry name" value="PyrdxlP-dep_Trfase_small"/>
</dbReference>
<name>A0A0M0KLY3_ALKHA</name>
<dbReference type="CDD" id="cd00609">
    <property type="entry name" value="AAT_like"/>
    <property type="match status" value="1"/>
</dbReference>
<gene>
    <name evidence="11" type="ORF">AMD02_11535</name>
</gene>
<dbReference type="PANTHER" id="PTHR42885:SF1">
    <property type="entry name" value="THREONINE-PHOSPHATE DECARBOXYLASE"/>
    <property type="match status" value="1"/>
</dbReference>
<dbReference type="PANTHER" id="PTHR42885">
    <property type="entry name" value="HISTIDINOL-PHOSPHATE AMINOTRANSFERASE-RELATED"/>
    <property type="match status" value="1"/>
</dbReference>
<dbReference type="InterPro" id="IPR004839">
    <property type="entry name" value="Aminotransferase_I/II_large"/>
</dbReference>
<keyword evidence="5" id="KW-0169">Cobalamin biosynthesis</keyword>
<evidence type="ECO:0000256" key="2">
    <source>
        <dbReference type="ARBA" id="ARBA00003444"/>
    </source>
</evidence>
<proteinExistence type="predicted"/>
<dbReference type="Pfam" id="PF00155">
    <property type="entry name" value="Aminotran_1_2"/>
    <property type="match status" value="1"/>
</dbReference>
<dbReference type="RefSeq" id="WP_053431402.1">
    <property type="nucleotide sequence ID" value="NZ_CP040441.1"/>
</dbReference>
<dbReference type="GO" id="GO:0030170">
    <property type="term" value="F:pyridoxal phosphate binding"/>
    <property type="evidence" value="ECO:0007669"/>
    <property type="project" value="InterPro"/>
</dbReference>
<evidence type="ECO:0000259" key="10">
    <source>
        <dbReference type="Pfam" id="PF00155"/>
    </source>
</evidence>
<comment type="function">
    <text evidence="2">Decarboxylates L-threonine-O-3-phosphate to yield (R)-1-amino-2-propanol O-2-phosphate, the precursor for the linkage between the nucleotide loop and the corrin ring in cobalamin.</text>
</comment>
<dbReference type="GO" id="GO:0009236">
    <property type="term" value="P:cobalamin biosynthetic process"/>
    <property type="evidence" value="ECO:0007669"/>
    <property type="project" value="UniProtKB-UniPathway"/>
</dbReference>
<accession>A0A4Y7WZS3</accession>
<evidence type="ECO:0000256" key="1">
    <source>
        <dbReference type="ARBA" id="ARBA00001933"/>
    </source>
</evidence>
<organism evidence="11">
    <name type="scientific">Halalkalibacterium halodurans</name>
    <name type="common">Bacillus halodurans</name>
    <dbReference type="NCBI Taxonomy" id="86665"/>
    <lineage>
        <taxon>Bacteria</taxon>
        <taxon>Bacillati</taxon>
        <taxon>Bacillota</taxon>
        <taxon>Bacilli</taxon>
        <taxon>Bacillales</taxon>
        <taxon>Bacillaceae</taxon>
        <taxon>Halalkalibacterium (ex Joshi et al. 2022)</taxon>
    </lineage>
</organism>
<dbReference type="PATRIC" id="fig|136160.3.peg.2718"/>
<keyword evidence="7" id="KW-0456">Lyase</keyword>
<evidence type="ECO:0000256" key="5">
    <source>
        <dbReference type="ARBA" id="ARBA00022573"/>
    </source>
</evidence>
<feature type="domain" description="Aminotransferase class I/classII large" evidence="10">
    <location>
        <begin position="25"/>
        <end position="352"/>
    </location>
</feature>
<dbReference type="UniPathway" id="UPA00148"/>
<dbReference type="Gene3D" id="3.40.640.10">
    <property type="entry name" value="Type I PLP-dependent aspartate aminotransferase-like (Major domain)"/>
    <property type="match status" value="1"/>
</dbReference>
<dbReference type="EC" id="4.1.1.81" evidence="4"/>
<protein>
    <recommendedName>
        <fullName evidence="4">threonine-phosphate decarboxylase</fullName>
        <ecNumber evidence="4">4.1.1.81</ecNumber>
    </recommendedName>
    <alternativeName>
        <fullName evidence="8">L-threonine-O-3-phosphate decarboxylase</fullName>
    </alternativeName>
</protein>
<dbReference type="NCBIfam" id="TIGR01140">
    <property type="entry name" value="L_thr_O3P_dcar"/>
    <property type="match status" value="1"/>
</dbReference>
<accession>A0A0M0KLY3</accession>
<sequence length="370" mass="41171">MRLPNHGANPKTLAAQMGTSLTGEAIDFSVNTNPFGPPPQLLAYLRKQLDQGLFTQYPDQEASELARAIAIKEHVPPSSVLVANGAAQIIYTIAQLWHKQRVAIVEPTFLEYEEACLANDCSVERIMLPPPWSLDLDRMTAVLKRTDLLFICHPNNPTGVAYRKEQLIELLELAKQFGTTLVIDEAFYDFMEVPITFTAQAAANEGIIVVRSMTKMFTIPGLRLGYAISAPSVIEKLKSKIPPWSVNGLADKAGQFCLRETMFVRDSAQRIAAARAEMQAGFRHLGFDVSPSVVNFFVISDPRESIGMLAMLKGLLDRGFVLRHTENFPGLDGRYLRVAVKDQDTNRKLLQAVKDWVEGETSCLSSFQER</sequence>
<reference evidence="11" key="1">
    <citation type="submission" date="2015-08" db="EMBL/GenBank/DDBJ databases">
        <title>Complete DNA Sequence of Pseudomonas syringae pv. actinidiae, the Causal Agent of Kiwifruit Canker Disease.</title>
        <authorList>
            <person name="Rikkerink E.H.A."/>
            <person name="Fineran P.C."/>
        </authorList>
    </citation>
    <scope>NUCLEOTIDE SEQUENCE</scope>
    <source>
        <strain evidence="11">DSM 13666</strain>
    </source>
</reference>
<dbReference type="SUPFAM" id="SSF53383">
    <property type="entry name" value="PLP-dependent transferases"/>
    <property type="match status" value="1"/>
</dbReference>
<dbReference type="InterPro" id="IPR015421">
    <property type="entry name" value="PyrdxlP-dep_Trfase_major"/>
</dbReference>
<evidence type="ECO:0000256" key="8">
    <source>
        <dbReference type="ARBA" id="ARBA00029996"/>
    </source>
</evidence>
<evidence type="ECO:0000256" key="3">
    <source>
        <dbReference type="ARBA" id="ARBA00004953"/>
    </source>
</evidence>
<keyword evidence="6" id="KW-0663">Pyridoxal phosphate</keyword>
<comment type="catalytic activity">
    <reaction evidence="9">
        <text>O-phospho-L-threonine + H(+) = (R)-1-aminopropan-2-yl phosphate + CO2</text>
        <dbReference type="Rhea" id="RHEA:11492"/>
        <dbReference type="ChEBI" id="CHEBI:15378"/>
        <dbReference type="ChEBI" id="CHEBI:16526"/>
        <dbReference type="ChEBI" id="CHEBI:58563"/>
        <dbReference type="ChEBI" id="CHEBI:58675"/>
        <dbReference type="EC" id="4.1.1.81"/>
    </reaction>
</comment>
<evidence type="ECO:0000256" key="7">
    <source>
        <dbReference type="ARBA" id="ARBA00023239"/>
    </source>
</evidence>
<evidence type="ECO:0000256" key="4">
    <source>
        <dbReference type="ARBA" id="ARBA00012285"/>
    </source>
</evidence>
<dbReference type="InterPro" id="IPR015424">
    <property type="entry name" value="PyrdxlP-dep_Trfase"/>
</dbReference>
<comment type="caution">
    <text evidence="11">The sequence shown here is derived from an EMBL/GenBank/DDBJ whole genome shotgun (WGS) entry which is preliminary data.</text>
</comment>
<dbReference type="AlphaFoldDB" id="A0A0M0KLY3"/>